<dbReference type="Proteomes" id="UP000294513">
    <property type="component" value="Unassembled WGS sequence"/>
</dbReference>
<evidence type="ECO:0000313" key="3">
    <source>
        <dbReference type="EMBL" id="TDD71419.1"/>
    </source>
</evidence>
<keyword evidence="4" id="KW-1185">Reference proteome</keyword>
<dbReference type="AlphaFoldDB" id="A0A4R5AJ61"/>
<evidence type="ECO:0000313" key="4">
    <source>
        <dbReference type="Proteomes" id="UP000294513"/>
    </source>
</evidence>
<proteinExistence type="predicted"/>
<dbReference type="PANTHER" id="PTHR30204:SF93">
    <property type="entry name" value="HTH MERR-TYPE DOMAIN-CONTAINING PROTEIN"/>
    <property type="match status" value="1"/>
</dbReference>
<gene>
    <name evidence="3" type="ORF">E1298_35885</name>
</gene>
<keyword evidence="1 3" id="KW-0238">DNA-binding</keyword>
<dbReference type="RefSeq" id="WP_131901346.1">
    <property type="nucleotide sequence ID" value="NZ_SMKU01000290.1"/>
</dbReference>
<dbReference type="OrthoDB" id="3826383at2"/>
<dbReference type="SUPFAM" id="SSF46955">
    <property type="entry name" value="Putative DNA-binding domain"/>
    <property type="match status" value="2"/>
</dbReference>
<evidence type="ECO:0000256" key="1">
    <source>
        <dbReference type="ARBA" id="ARBA00023125"/>
    </source>
</evidence>
<name>A0A4R5AJ61_9ACTN</name>
<comment type="caution">
    <text evidence="3">The sequence shown here is derived from an EMBL/GenBank/DDBJ whole genome shotgun (WGS) entry which is preliminary data.</text>
</comment>
<dbReference type="SMART" id="SM00422">
    <property type="entry name" value="HTH_MERR"/>
    <property type="match status" value="2"/>
</dbReference>
<organism evidence="3 4">
    <name type="scientific">Actinomadura rubrisoli</name>
    <dbReference type="NCBI Taxonomy" id="2530368"/>
    <lineage>
        <taxon>Bacteria</taxon>
        <taxon>Bacillati</taxon>
        <taxon>Actinomycetota</taxon>
        <taxon>Actinomycetes</taxon>
        <taxon>Streptosporangiales</taxon>
        <taxon>Thermomonosporaceae</taxon>
        <taxon>Actinomadura</taxon>
    </lineage>
</organism>
<dbReference type="InterPro" id="IPR009061">
    <property type="entry name" value="DNA-bd_dom_put_sf"/>
</dbReference>
<dbReference type="PROSITE" id="PS50937">
    <property type="entry name" value="HTH_MERR_2"/>
    <property type="match status" value="2"/>
</dbReference>
<feature type="domain" description="HTH merR-type" evidence="2">
    <location>
        <begin position="126"/>
        <end position="195"/>
    </location>
</feature>
<reference evidence="3 4" key="1">
    <citation type="submission" date="2019-03" db="EMBL/GenBank/DDBJ databases">
        <title>Draft genome sequences of novel Actinobacteria.</title>
        <authorList>
            <person name="Sahin N."/>
            <person name="Ay H."/>
            <person name="Saygin H."/>
        </authorList>
    </citation>
    <scope>NUCLEOTIDE SEQUENCE [LARGE SCALE GENOMIC DNA]</scope>
    <source>
        <strain evidence="3 4">H3C3</strain>
    </source>
</reference>
<dbReference type="InterPro" id="IPR047057">
    <property type="entry name" value="MerR_fam"/>
</dbReference>
<dbReference type="PANTHER" id="PTHR30204">
    <property type="entry name" value="REDOX-CYCLING DRUG-SENSING TRANSCRIPTIONAL ACTIVATOR SOXR"/>
    <property type="match status" value="1"/>
</dbReference>
<dbReference type="EMBL" id="SMKU01000290">
    <property type="protein sequence ID" value="TDD71419.1"/>
    <property type="molecule type" value="Genomic_DNA"/>
</dbReference>
<dbReference type="InterPro" id="IPR000551">
    <property type="entry name" value="MerR-type_HTH_dom"/>
</dbReference>
<evidence type="ECO:0000259" key="2">
    <source>
        <dbReference type="PROSITE" id="PS50937"/>
    </source>
</evidence>
<dbReference type="GO" id="GO:0003677">
    <property type="term" value="F:DNA binding"/>
    <property type="evidence" value="ECO:0007669"/>
    <property type="project" value="UniProtKB-KW"/>
</dbReference>
<sequence>MGGAGGGLRPIDLARAAGVSTQQIRDYEDAGVLPPVPRTPSGYRRFDAVHREAALTYQALARGHGGDAAQAIMRAVHAGDLPQAYALVDAGHAALHEQRLSLRATGEALQAVAERKPDTSAVPRAGLRIGEAAAHLGVRASALRMWESAGLLVPARDPATGYRLYGPSDVRDARMVILLRQGRHPLPQIRLVLDDLRRTGGAGALGEAIARRGAELALRSAAMIEGSGRLHHYVTARASGNSISRTPERE</sequence>
<feature type="domain" description="HTH merR-type" evidence="2">
    <location>
        <begin position="13"/>
        <end position="47"/>
    </location>
</feature>
<dbReference type="Pfam" id="PF00376">
    <property type="entry name" value="MerR"/>
    <property type="match status" value="1"/>
</dbReference>
<dbReference type="GO" id="GO:0003700">
    <property type="term" value="F:DNA-binding transcription factor activity"/>
    <property type="evidence" value="ECO:0007669"/>
    <property type="project" value="InterPro"/>
</dbReference>
<dbReference type="Gene3D" id="1.10.1660.10">
    <property type="match status" value="2"/>
</dbReference>
<dbReference type="Pfam" id="PF13411">
    <property type="entry name" value="MerR_1"/>
    <property type="match status" value="1"/>
</dbReference>
<protein>
    <submittedName>
        <fullName evidence="3">MerR family DNA-binding transcriptional regulator</fullName>
    </submittedName>
</protein>
<accession>A0A4R5AJ61</accession>